<keyword evidence="2" id="KW-0479">Metal-binding</keyword>
<sequence>MSRQQEIICGLSHEVTIAVLPRLNMEELMFELNRRIQNLDKEDSIKDRLVSILRDVMSEEYLQLKRKAEVSIPGKEQETIIMQKNIPRAYAETMSTETSTPGASLQSSGLDIENSRENSNKVHDKELALNAVQVQLTATLPSFHGSPAQMNTVEHSCIEEEEDVAMATEDEAHRSSHDELNMGTPTFSTQVLNAVNSRSNTFTEKPVEDDKPCEETAFAACETTPDNTERHACIKTECHVSEDDRISLPSSQNQNERYTDDRETGLINGEHEKSPKVNIEETPSTCCKLTPHWTCKNSRIDIGGFNTLNAQKHSKHRQRHKTGEKPFMCGECGYRASDRTRLVDHIRTHTGEKPFKCNQCHYQASLKSSLVKHMKKHSDEEPYRCELCEYKTYRGAHIERHMKYHAGVKPYKCEECGYRTADKGNLTKHMRCHTGERPYSCQECDYKASQRSSLVWHMRTKHQCK</sequence>
<dbReference type="PANTHER" id="PTHR24392">
    <property type="entry name" value="ZINC FINGER PROTEIN"/>
    <property type="match status" value="1"/>
</dbReference>
<evidence type="ECO:0000256" key="8">
    <source>
        <dbReference type="PROSITE-ProRule" id="PRU00042"/>
    </source>
</evidence>
<dbReference type="KEGG" id="bfo:118408081"/>
<dbReference type="FunFam" id="3.30.160.60:FF:003711">
    <property type="match status" value="1"/>
</dbReference>
<protein>
    <submittedName>
        <fullName evidence="12 13">Zinc finger protein 184-like</fullName>
    </submittedName>
</protein>
<name>A0A9J7KI88_BRAFL</name>
<keyword evidence="11" id="KW-1185">Reference proteome</keyword>
<evidence type="ECO:0000313" key="11">
    <source>
        <dbReference type="Proteomes" id="UP000001554"/>
    </source>
</evidence>
<dbReference type="GeneID" id="118408081"/>
<dbReference type="PANTHER" id="PTHR24392:SF31">
    <property type="entry name" value="C2H2-TYPE DOMAIN-CONTAINING PROTEIN"/>
    <property type="match status" value="1"/>
</dbReference>
<dbReference type="InterPro" id="IPR036236">
    <property type="entry name" value="Znf_C2H2_sf"/>
</dbReference>
<accession>A0A9J7KI88</accession>
<evidence type="ECO:0000259" key="10">
    <source>
        <dbReference type="PROSITE" id="PS50157"/>
    </source>
</evidence>
<keyword evidence="4 8" id="KW-0863">Zinc-finger</keyword>
<dbReference type="FunFam" id="3.30.160.60:FF:002068">
    <property type="entry name" value="LD31554p"/>
    <property type="match status" value="1"/>
</dbReference>
<dbReference type="Gene3D" id="3.30.160.60">
    <property type="entry name" value="Classic Zinc Finger"/>
    <property type="match status" value="5"/>
</dbReference>
<proteinExistence type="predicted"/>
<dbReference type="FunFam" id="3.30.160.60:FF:002755">
    <property type="entry name" value="Uncharacterized protein"/>
    <property type="match status" value="1"/>
</dbReference>
<dbReference type="FunFam" id="3.30.160.60:FF:001349">
    <property type="entry name" value="Uncharacterized protein"/>
    <property type="match status" value="1"/>
</dbReference>
<evidence type="ECO:0000256" key="4">
    <source>
        <dbReference type="ARBA" id="ARBA00022771"/>
    </source>
</evidence>
<dbReference type="SMART" id="SM00355">
    <property type="entry name" value="ZnF_C2H2"/>
    <property type="match status" value="5"/>
</dbReference>
<dbReference type="GO" id="GO:0008270">
    <property type="term" value="F:zinc ion binding"/>
    <property type="evidence" value="ECO:0007669"/>
    <property type="project" value="UniProtKB-KW"/>
</dbReference>
<gene>
    <name evidence="12 13" type="primary">LOC118408081</name>
</gene>
<dbReference type="Pfam" id="PF00096">
    <property type="entry name" value="zf-C2H2"/>
    <property type="match status" value="1"/>
</dbReference>
<feature type="domain" description="C2H2-type" evidence="10">
    <location>
        <begin position="383"/>
        <end position="410"/>
    </location>
</feature>
<dbReference type="RefSeq" id="XP_035664593.1">
    <property type="nucleotide sequence ID" value="XM_035808700.1"/>
</dbReference>
<keyword evidence="7" id="KW-0539">Nucleus</keyword>
<evidence type="ECO:0000256" key="9">
    <source>
        <dbReference type="SAM" id="MobiDB-lite"/>
    </source>
</evidence>
<feature type="domain" description="C2H2-type" evidence="10">
    <location>
        <begin position="327"/>
        <end position="354"/>
    </location>
</feature>
<evidence type="ECO:0000313" key="13">
    <source>
        <dbReference type="RefSeq" id="XP_035664594.1"/>
    </source>
</evidence>
<feature type="region of interest" description="Disordered" evidence="9">
    <location>
        <begin position="244"/>
        <end position="275"/>
    </location>
</feature>
<dbReference type="AlphaFoldDB" id="A0A9J7KI88"/>
<comment type="subcellular location">
    <subcellularLocation>
        <location evidence="1">Nucleus</location>
    </subcellularLocation>
</comment>
<evidence type="ECO:0000256" key="6">
    <source>
        <dbReference type="ARBA" id="ARBA00023125"/>
    </source>
</evidence>
<dbReference type="InterPro" id="IPR013087">
    <property type="entry name" value="Znf_C2H2_type"/>
</dbReference>
<organism evidence="11 13">
    <name type="scientific">Branchiostoma floridae</name>
    <name type="common">Florida lancelet</name>
    <name type="synonym">Amphioxus</name>
    <dbReference type="NCBI Taxonomy" id="7739"/>
    <lineage>
        <taxon>Eukaryota</taxon>
        <taxon>Metazoa</taxon>
        <taxon>Chordata</taxon>
        <taxon>Cephalochordata</taxon>
        <taxon>Leptocardii</taxon>
        <taxon>Amphioxiformes</taxon>
        <taxon>Branchiostomatidae</taxon>
        <taxon>Branchiostoma</taxon>
    </lineage>
</organism>
<reference evidence="12 13" key="1">
    <citation type="submission" date="2025-04" db="UniProtKB">
        <authorList>
            <consortium name="RefSeq"/>
        </authorList>
    </citation>
    <scope>IDENTIFICATION</scope>
    <source>
        <strain evidence="12 13">S238N-H82</strain>
        <tissue evidence="12 13">Testes</tissue>
    </source>
</reference>
<feature type="domain" description="C2H2-type" evidence="10">
    <location>
        <begin position="411"/>
        <end position="438"/>
    </location>
</feature>
<feature type="domain" description="C2H2-type" evidence="10">
    <location>
        <begin position="439"/>
        <end position="465"/>
    </location>
</feature>
<dbReference type="OMA" id="NDSEFCD"/>
<dbReference type="PROSITE" id="PS50157">
    <property type="entry name" value="ZINC_FINGER_C2H2_2"/>
    <property type="match status" value="5"/>
</dbReference>
<dbReference type="SUPFAM" id="SSF57667">
    <property type="entry name" value="beta-beta-alpha zinc fingers"/>
    <property type="match status" value="3"/>
</dbReference>
<evidence type="ECO:0000256" key="7">
    <source>
        <dbReference type="ARBA" id="ARBA00023242"/>
    </source>
</evidence>
<dbReference type="OrthoDB" id="6417347at2759"/>
<dbReference type="GO" id="GO:0006357">
    <property type="term" value="P:regulation of transcription by RNA polymerase II"/>
    <property type="evidence" value="ECO:0000318"/>
    <property type="project" value="GO_Central"/>
</dbReference>
<dbReference type="Pfam" id="PF13909">
    <property type="entry name" value="zf-H2C2_5"/>
    <property type="match status" value="1"/>
</dbReference>
<evidence type="ECO:0000256" key="3">
    <source>
        <dbReference type="ARBA" id="ARBA00022737"/>
    </source>
</evidence>
<feature type="domain" description="C2H2-type" evidence="10">
    <location>
        <begin position="355"/>
        <end position="382"/>
    </location>
</feature>
<feature type="compositionally biased region" description="Basic and acidic residues" evidence="9">
    <location>
        <begin position="257"/>
        <end position="275"/>
    </location>
</feature>
<evidence type="ECO:0000256" key="2">
    <source>
        <dbReference type="ARBA" id="ARBA00022723"/>
    </source>
</evidence>
<dbReference type="GO" id="GO:0005634">
    <property type="term" value="C:nucleus"/>
    <property type="evidence" value="ECO:0007669"/>
    <property type="project" value="UniProtKB-SubCell"/>
</dbReference>
<evidence type="ECO:0000256" key="1">
    <source>
        <dbReference type="ARBA" id="ARBA00004123"/>
    </source>
</evidence>
<evidence type="ECO:0000256" key="5">
    <source>
        <dbReference type="ARBA" id="ARBA00022833"/>
    </source>
</evidence>
<evidence type="ECO:0000313" key="12">
    <source>
        <dbReference type="RefSeq" id="XP_035664593.1"/>
    </source>
</evidence>
<dbReference type="RefSeq" id="XP_035664594.1">
    <property type="nucleotide sequence ID" value="XM_035808701.1"/>
</dbReference>
<dbReference type="FunFam" id="3.30.160.60:FF:003828">
    <property type="match status" value="1"/>
</dbReference>
<keyword evidence="6" id="KW-0238">DNA-binding</keyword>
<keyword evidence="3" id="KW-0677">Repeat</keyword>
<dbReference type="GO" id="GO:0000981">
    <property type="term" value="F:DNA-binding transcription factor activity, RNA polymerase II-specific"/>
    <property type="evidence" value="ECO:0000318"/>
    <property type="project" value="GO_Central"/>
</dbReference>
<dbReference type="GO" id="GO:0003677">
    <property type="term" value="F:DNA binding"/>
    <property type="evidence" value="ECO:0007669"/>
    <property type="project" value="UniProtKB-KW"/>
</dbReference>
<keyword evidence="5" id="KW-0862">Zinc</keyword>
<dbReference type="Proteomes" id="UP000001554">
    <property type="component" value="Unplaced"/>
</dbReference>